<proteinExistence type="predicted"/>
<comment type="caution">
    <text evidence="11">The sequence shown here is derived from an EMBL/GenBank/DDBJ whole genome shotgun (WGS) entry which is preliminary data.</text>
</comment>
<dbReference type="SUPFAM" id="SSF49344">
    <property type="entry name" value="CBD9-like"/>
    <property type="match status" value="1"/>
</dbReference>
<dbReference type="AlphaFoldDB" id="A0A5C6GQD7"/>
<dbReference type="CDD" id="cd08760">
    <property type="entry name" value="Cyt_b561_FRRS1_like"/>
    <property type="match status" value="1"/>
</dbReference>
<evidence type="ECO:0000256" key="7">
    <source>
        <dbReference type="SAM" id="MobiDB-lite"/>
    </source>
</evidence>
<dbReference type="Gene3D" id="2.60.40.1210">
    <property type="entry name" value="Cellobiose dehydrogenase, cytochrome domain"/>
    <property type="match status" value="1"/>
</dbReference>
<evidence type="ECO:0000259" key="10">
    <source>
        <dbReference type="SMART" id="SM00665"/>
    </source>
</evidence>
<feature type="compositionally biased region" description="Polar residues" evidence="7">
    <location>
        <begin position="391"/>
        <end position="410"/>
    </location>
</feature>
<dbReference type="CDD" id="cd09630">
    <property type="entry name" value="CDH_like_cytochrome"/>
    <property type="match status" value="1"/>
</dbReference>
<evidence type="ECO:0000256" key="4">
    <source>
        <dbReference type="ARBA" id="ARBA00022982"/>
    </source>
</evidence>
<name>A0A5C6GQD7_METRR</name>
<keyword evidence="4" id="KW-0249">Electron transport</keyword>
<evidence type="ECO:0000256" key="5">
    <source>
        <dbReference type="ARBA" id="ARBA00022989"/>
    </source>
</evidence>
<evidence type="ECO:0000256" key="2">
    <source>
        <dbReference type="ARBA" id="ARBA00022448"/>
    </source>
</evidence>
<evidence type="ECO:0000256" key="3">
    <source>
        <dbReference type="ARBA" id="ARBA00022692"/>
    </source>
</evidence>
<protein>
    <recommendedName>
        <fullName evidence="10">Cytochrome b561 domain-containing protein</fullName>
    </recommendedName>
</protein>
<evidence type="ECO:0000256" key="6">
    <source>
        <dbReference type="ARBA" id="ARBA00023136"/>
    </source>
</evidence>
<feature type="transmembrane region" description="Helical" evidence="8">
    <location>
        <begin position="265"/>
        <end position="285"/>
    </location>
</feature>
<dbReference type="InterPro" id="IPR006593">
    <property type="entry name" value="Cyt_b561/ferric_Rdtase_TM"/>
</dbReference>
<feature type="region of interest" description="Disordered" evidence="7">
    <location>
        <begin position="391"/>
        <end position="466"/>
    </location>
</feature>
<feature type="signal peptide" evidence="9">
    <location>
        <begin position="1"/>
        <end position="22"/>
    </location>
</feature>
<dbReference type="GO" id="GO:0016020">
    <property type="term" value="C:membrane"/>
    <property type="evidence" value="ECO:0007669"/>
    <property type="project" value="UniProtKB-SubCell"/>
</dbReference>
<keyword evidence="9" id="KW-0732">Signal</keyword>
<evidence type="ECO:0000256" key="9">
    <source>
        <dbReference type="SAM" id="SignalP"/>
    </source>
</evidence>
<feature type="transmembrane region" description="Helical" evidence="8">
    <location>
        <begin position="297"/>
        <end position="314"/>
    </location>
</feature>
<feature type="chain" id="PRO_5023063609" description="Cytochrome b561 domain-containing protein" evidence="9">
    <location>
        <begin position="23"/>
        <end position="466"/>
    </location>
</feature>
<organism evidence="11 12">
    <name type="scientific">Metarhizium rileyi (strain RCEF 4871)</name>
    <name type="common">Nomuraea rileyi</name>
    <dbReference type="NCBI Taxonomy" id="1649241"/>
    <lineage>
        <taxon>Eukaryota</taxon>
        <taxon>Fungi</taxon>
        <taxon>Dikarya</taxon>
        <taxon>Ascomycota</taxon>
        <taxon>Pezizomycotina</taxon>
        <taxon>Sordariomycetes</taxon>
        <taxon>Hypocreomycetidae</taxon>
        <taxon>Hypocreales</taxon>
        <taxon>Clavicipitaceae</taxon>
        <taxon>Metarhizium</taxon>
    </lineage>
</organism>
<keyword evidence="5 8" id="KW-1133">Transmembrane helix</keyword>
<dbReference type="InterPro" id="IPR015920">
    <property type="entry name" value="Cellobiose_DH-like_cyt"/>
</dbReference>
<comment type="subcellular location">
    <subcellularLocation>
        <location evidence="1">Membrane</location>
    </subcellularLocation>
</comment>
<dbReference type="EMBL" id="SBHS01000001">
    <property type="protein sequence ID" value="TWU79150.1"/>
    <property type="molecule type" value="Genomic_DNA"/>
</dbReference>
<feature type="transmembrane region" description="Helical" evidence="8">
    <location>
        <begin position="335"/>
        <end position="355"/>
    </location>
</feature>
<dbReference type="Proteomes" id="UP000317257">
    <property type="component" value="Unassembled WGS sequence"/>
</dbReference>
<feature type="transmembrane region" description="Helical" evidence="8">
    <location>
        <begin position="231"/>
        <end position="253"/>
    </location>
</feature>
<keyword evidence="3 8" id="KW-0812">Transmembrane</keyword>
<keyword evidence="6 8" id="KW-0472">Membrane</keyword>
<evidence type="ECO:0000313" key="12">
    <source>
        <dbReference type="Proteomes" id="UP000317257"/>
    </source>
</evidence>
<feature type="transmembrane region" description="Helical" evidence="8">
    <location>
        <begin position="361"/>
        <end position="380"/>
    </location>
</feature>
<keyword evidence="2" id="KW-0813">Transport</keyword>
<reference evidence="12" key="1">
    <citation type="submission" date="2018-12" db="EMBL/GenBank/DDBJ databases">
        <title>The complete genome of Metarhizium rileyi, a key fungal pathogen of Lepidoptera.</title>
        <authorList>
            <person name="Binneck E."/>
            <person name="Lastra C.C.L."/>
            <person name="Sosa-Gomez D.R."/>
        </authorList>
    </citation>
    <scope>NUCLEOTIDE SEQUENCE [LARGE SCALE GENOMIC DNA]</scope>
    <source>
        <strain evidence="12">Cep018-CH2</strain>
    </source>
</reference>
<dbReference type="PANTHER" id="PTHR47797:SF1">
    <property type="entry name" value="CYTOCHROME B561 DOMAIN-CONTAINING PROTEIN-RELATED"/>
    <property type="match status" value="1"/>
</dbReference>
<evidence type="ECO:0000313" key="11">
    <source>
        <dbReference type="EMBL" id="TWU79150.1"/>
    </source>
</evidence>
<evidence type="ECO:0000256" key="1">
    <source>
        <dbReference type="ARBA" id="ARBA00004370"/>
    </source>
</evidence>
<dbReference type="PANTHER" id="PTHR47797">
    <property type="entry name" value="DEHYDROGENASE, PUTATIVE (AFU_ORTHOLOGUE AFUA_8G05805)-RELATED"/>
    <property type="match status" value="1"/>
</dbReference>
<gene>
    <name evidence="11" type="ORF">ED733_008843</name>
</gene>
<dbReference type="Gene3D" id="1.20.120.1770">
    <property type="match status" value="1"/>
</dbReference>
<dbReference type="SMART" id="SM00665">
    <property type="entry name" value="B561"/>
    <property type="match status" value="1"/>
</dbReference>
<dbReference type="Pfam" id="PF16010">
    <property type="entry name" value="CDH-cyt"/>
    <property type="match status" value="1"/>
</dbReference>
<sequence>MLLTSVWRAASAAAAFAPAIRAQDANPPGQSTFISEGKNVAFAFTVPNDNDNPRSTFFSIRVPKKYTWGGVGLGSDDMKGALFLIIYQNADGNNVTFSPRVAHGNYEPSFFDEMRWTVVSNNTGIIDDHMVFTAVCTESCRTWPGGDTTGGYIDVSSPRQKAIYAVGPEGTLKDDSPSAGLRYHQEYGVFSIDMERTRGAADAPVLNKDSKREGTEQISRDTKQSDYKARLHATFMIFFIIGMMNFGIVLLRACGWAKWHALNQIVATMGVLAGLALGVLTSFNYQRSRSFKHYHQVLGYIIVAAILAQLGLGVKHHFEYQRTKTPTIFGRIHLWMGRLILLLAVVNAIIGFTFAQKGMSAVIFGVLLIIGGGTALFLTFGRQRLFKRSQQFQPVGSQQPPPWRQSTSYNAGYPSDPPPGYEPPSQQVGLEAARSSSNNSPWRAGGNKDCEDEPQLGTVQRPREFA</sequence>
<accession>A0A5C6GQD7</accession>
<evidence type="ECO:0000256" key="8">
    <source>
        <dbReference type="SAM" id="Phobius"/>
    </source>
</evidence>
<feature type="domain" description="Cytochrome b561" evidence="10">
    <location>
        <begin position="231"/>
        <end position="352"/>
    </location>
</feature>